<comment type="similarity">
    <text evidence="1">Belongs to the ABC transporter superfamily. Ycf16 family.</text>
</comment>
<dbReference type="PROSITE" id="PS50893">
    <property type="entry name" value="ABC_TRANSPORTER_2"/>
    <property type="match status" value="1"/>
</dbReference>
<evidence type="ECO:0000256" key="1">
    <source>
        <dbReference type="ARBA" id="ARBA00006216"/>
    </source>
</evidence>
<sequence length="254" mass="27494">MLKIENLHARVEGKEILKGLSLAVNAGEVHAIMGPNGAGKSTLGNVLSGRDGYEVTAGTVTYNGIDLLALAPEQRAAAGVFLAFQYPVEIPGVNNTYFLRAALNAQRKARGEKELDSMQFLKLVREKLKVMQISDELLHRAVNEGFSGGEKKRNEIFQMALLEPQLAILDETDSGLDIDALKHVADGVNALRSPDRAFLMITHYQRLLDYVVPDVVHVLANGRIVETGDKSLALQLEAHGYAGIAERQPAGASA</sequence>
<dbReference type="InterPro" id="IPR027417">
    <property type="entry name" value="P-loop_NTPase"/>
</dbReference>
<accession>A0ABP3ECZ0</accession>
<protein>
    <submittedName>
        <fullName evidence="5">Fe-S cluster assembly ATPase SufC</fullName>
    </submittedName>
</protein>
<dbReference type="Pfam" id="PF00005">
    <property type="entry name" value="ABC_tran"/>
    <property type="match status" value="1"/>
</dbReference>
<dbReference type="PANTHER" id="PTHR43204">
    <property type="entry name" value="ABC TRANSPORTER I FAMILY MEMBER 6, CHLOROPLASTIC"/>
    <property type="match status" value="1"/>
</dbReference>
<gene>
    <name evidence="5" type="primary">sufC</name>
    <name evidence="5" type="ORF">GCM10009126_23090</name>
</gene>
<dbReference type="PANTHER" id="PTHR43204:SF1">
    <property type="entry name" value="ABC TRANSPORTER I FAMILY MEMBER 6, CHLOROPLASTIC"/>
    <property type="match status" value="1"/>
</dbReference>
<name>A0ABP3ECZ0_9GAMM</name>
<evidence type="ECO:0000256" key="2">
    <source>
        <dbReference type="ARBA" id="ARBA00022741"/>
    </source>
</evidence>
<dbReference type="CDD" id="cd03217">
    <property type="entry name" value="ABC_FeS_Assembly"/>
    <property type="match status" value="1"/>
</dbReference>
<reference evidence="6" key="1">
    <citation type="journal article" date="2019" name="Int. J. Syst. Evol. Microbiol.">
        <title>The Global Catalogue of Microorganisms (GCM) 10K type strain sequencing project: providing services to taxonomists for standard genome sequencing and annotation.</title>
        <authorList>
            <consortium name="The Broad Institute Genomics Platform"/>
            <consortium name="The Broad Institute Genome Sequencing Center for Infectious Disease"/>
            <person name="Wu L."/>
            <person name="Ma J."/>
        </authorList>
    </citation>
    <scope>NUCLEOTIDE SEQUENCE [LARGE SCALE GENOMIC DNA]</scope>
    <source>
        <strain evidence="6">JCM 16242</strain>
    </source>
</reference>
<keyword evidence="3" id="KW-0067">ATP-binding</keyword>
<dbReference type="InterPro" id="IPR003439">
    <property type="entry name" value="ABC_transporter-like_ATP-bd"/>
</dbReference>
<organism evidence="5 6">
    <name type="scientific">Rhodanobacter caeni</name>
    <dbReference type="NCBI Taxonomy" id="657654"/>
    <lineage>
        <taxon>Bacteria</taxon>
        <taxon>Pseudomonadati</taxon>
        <taxon>Pseudomonadota</taxon>
        <taxon>Gammaproteobacteria</taxon>
        <taxon>Lysobacterales</taxon>
        <taxon>Rhodanobacteraceae</taxon>
        <taxon>Rhodanobacter</taxon>
    </lineage>
</organism>
<keyword evidence="6" id="KW-1185">Reference proteome</keyword>
<proteinExistence type="inferred from homology"/>
<dbReference type="SMART" id="SM00382">
    <property type="entry name" value="AAA"/>
    <property type="match status" value="1"/>
</dbReference>
<dbReference type="Gene3D" id="3.40.50.300">
    <property type="entry name" value="P-loop containing nucleotide triphosphate hydrolases"/>
    <property type="match status" value="1"/>
</dbReference>
<dbReference type="InterPro" id="IPR003593">
    <property type="entry name" value="AAA+_ATPase"/>
</dbReference>
<evidence type="ECO:0000256" key="3">
    <source>
        <dbReference type="ARBA" id="ARBA00022840"/>
    </source>
</evidence>
<keyword evidence="2" id="KW-0547">Nucleotide-binding</keyword>
<dbReference type="Proteomes" id="UP001500657">
    <property type="component" value="Unassembled WGS sequence"/>
</dbReference>
<evidence type="ECO:0000313" key="6">
    <source>
        <dbReference type="Proteomes" id="UP001500657"/>
    </source>
</evidence>
<dbReference type="InterPro" id="IPR010230">
    <property type="entry name" value="FeS-cluster_ATPase_SufC"/>
</dbReference>
<dbReference type="SUPFAM" id="SSF52540">
    <property type="entry name" value="P-loop containing nucleoside triphosphate hydrolases"/>
    <property type="match status" value="1"/>
</dbReference>
<comment type="caution">
    <text evidence="5">The sequence shown here is derived from an EMBL/GenBank/DDBJ whole genome shotgun (WGS) entry which is preliminary data.</text>
</comment>
<evidence type="ECO:0000259" key="4">
    <source>
        <dbReference type="PROSITE" id="PS50893"/>
    </source>
</evidence>
<evidence type="ECO:0000313" key="5">
    <source>
        <dbReference type="EMBL" id="GAA0257277.1"/>
    </source>
</evidence>
<dbReference type="EMBL" id="BAAAFO010000003">
    <property type="protein sequence ID" value="GAA0257277.1"/>
    <property type="molecule type" value="Genomic_DNA"/>
</dbReference>
<dbReference type="NCBIfam" id="TIGR01978">
    <property type="entry name" value="sufC"/>
    <property type="match status" value="1"/>
</dbReference>
<dbReference type="RefSeq" id="WP_343882921.1">
    <property type="nucleotide sequence ID" value="NZ_BAAAFO010000003.1"/>
</dbReference>
<feature type="domain" description="ABC transporter" evidence="4">
    <location>
        <begin position="2"/>
        <end position="246"/>
    </location>
</feature>